<feature type="region of interest" description="Disordered" evidence="9">
    <location>
        <begin position="45"/>
        <end position="68"/>
    </location>
</feature>
<organism evidence="11 12">
    <name type="scientific">Limimonas halophila</name>
    <dbReference type="NCBI Taxonomy" id="1082479"/>
    <lineage>
        <taxon>Bacteria</taxon>
        <taxon>Pseudomonadati</taxon>
        <taxon>Pseudomonadota</taxon>
        <taxon>Alphaproteobacteria</taxon>
        <taxon>Rhodospirillales</taxon>
        <taxon>Rhodovibrionaceae</taxon>
        <taxon>Limimonas</taxon>
    </lineage>
</organism>
<gene>
    <name evidence="8" type="primary">ectA</name>
    <name evidence="11" type="ORF">SAMN05216241_10480</name>
</gene>
<dbReference type="InterPro" id="IPR012772">
    <property type="entry name" value="Ectoine_EctA"/>
</dbReference>
<feature type="domain" description="N-acetyltransferase" evidence="10">
    <location>
        <begin position="71"/>
        <end position="222"/>
    </location>
</feature>
<dbReference type="GO" id="GO:0033816">
    <property type="term" value="F:diaminobutyrate acetyltransferase activity"/>
    <property type="evidence" value="ECO:0007669"/>
    <property type="project" value="UniProtKB-EC"/>
</dbReference>
<dbReference type="NCBIfam" id="TIGR02406">
    <property type="entry name" value="ectoine_EctA"/>
    <property type="match status" value="1"/>
</dbReference>
<evidence type="ECO:0000256" key="4">
    <source>
        <dbReference type="ARBA" id="ARBA00017935"/>
    </source>
</evidence>
<keyword evidence="6 8" id="KW-0012">Acyltransferase</keyword>
<comment type="function">
    <text evidence="8">Catalyzes the acetylation of L-2,4-diaminobutyrate (DABA) to gamma-N-acetyl-alpha,gamma-diaminobutyric acid (ADABA) with acetyl coenzyme A.</text>
</comment>
<comment type="pathway">
    <text evidence="1 8">Amine and polyamine biosynthesis; ectoine biosynthesis; L-ectoine from L-aspartate 4-semialdehyde: step 2/3.</text>
</comment>
<dbReference type="EMBL" id="FNCE01000004">
    <property type="protein sequence ID" value="SDG00092.1"/>
    <property type="molecule type" value="Genomic_DNA"/>
</dbReference>
<proteinExistence type="inferred from homology"/>
<keyword evidence="5 8" id="KW-0808">Transferase</keyword>
<reference evidence="11 12" key="1">
    <citation type="submission" date="2016-10" db="EMBL/GenBank/DDBJ databases">
        <authorList>
            <person name="de Groot N.N."/>
        </authorList>
    </citation>
    <scope>NUCLEOTIDE SEQUENCE [LARGE SCALE GENOMIC DNA]</scope>
    <source>
        <strain evidence="11 12">DSM 25584</strain>
    </source>
</reference>
<keyword evidence="12" id="KW-1185">Reference proteome</keyword>
<evidence type="ECO:0000313" key="11">
    <source>
        <dbReference type="EMBL" id="SDG00092.1"/>
    </source>
</evidence>
<evidence type="ECO:0000256" key="1">
    <source>
        <dbReference type="ARBA" id="ARBA00004978"/>
    </source>
</evidence>
<evidence type="ECO:0000256" key="7">
    <source>
        <dbReference type="ARBA" id="ARBA00048924"/>
    </source>
</evidence>
<name>A0A1G7QNK8_9PROT</name>
<evidence type="ECO:0000259" key="10">
    <source>
        <dbReference type="PROSITE" id="PS51186"/>
    </source>
</evidence>
<evidence type="ECO:0000256" key="9">
    <source>
        <dbReference type="SAM" id="MobiDB-lite"/>
    </source>
</evidence>
<dbReference type="InterPro" id="IPR000182">
    <property type="entry name" value="GNAT_dom"/>
</dbReference>
<evidence type="ECO:0000256" key="6">
    <source>
        <dbReference type="ARBA" id="ARBA00023315"/>
    </source>
</evidence>
<dbReference type="SUPFAM" id="SSF55729">
    <property type="entry name" value="Acyl-CoA N-acyltransferases (Nat)"/>
    <property type="match status" value="1"/>
</dbReference>
<evidence type="ECO:0000256" key="8">
    <source>
        <dbReference type="RuleBase" id="RU365045"/>
    </source>
</evidence>
<evidence type="ECO:0000256" key="3">
    <source>
        <dbReference type="ARBA" id="ARBA00012355"/>
    </source>
</evidence>
<dbReference type="Pfam" id="PF00583">
    <property type="entry name" value="Acetyltransf_1"/>
    <property type="match status" value="1"/>
</dbReference>
<dbReference type="InterPro" id="IPR016181">
    <property type="entry name" value="Acyl_CoA_acyltransferase"/>
</dbReference>
<sequence length="233" mass="25497">MRPRRAALSRRAFGRLVQQLEQHIQVMTPENLQNRVQADALHPAARADVQDAGGTATASTPANPRKDAKRYRFRAPETGDGAAIYKIVEDSGVLDLNSAYSYLMLGEYLADTCLVAERKGGIVGFVSGLVPRTKPETLFIWQVASAESERGRGLAKRLVHAMLSRPACRHVRYIEATVTPSNKPSKRLFRALARDLDAGFTIGQGFDADLFPGEGHESERLIRVGPFQPAASA</sequence>
<dbReference type="PROSITE" id="PS51186">
    <property type="entry name" value="GNAT"/>
    <property type="match status" value="1"/>
</dbReference>
<evidence type="ECO:0000313" key="12">
    <source>
        <dbReference type="Proteomes" id="UP000199415"/>
    </source>
</evidence>
<dbReference type="UniPathway" id="UPA00067">
    <property type="reaction ID" value="UER00122"/>
</dbReference>
<dbReference type="GO" id="GO:0019491">
    <property type="term" value="P:ectoine biosynthetic process"/>
    <property type="evidence" value="ECO:0007669"/>
    <property type="project" value="UniProtKB-UniPathway"/>
</dbReference>
<dbReference type="CDD" id="cd04301">
    <property type="entry name" value="NAT_SF"/>
    <property type="match status" value="1"/>
</dbReference>
<evidence type="ECO:0000256" key="2">
    <source>
        <dbReference type="ARBA" id="ARBA00010712"/>
    </source>
</evidence>
<protein>
    <recommendedName>
        <fullName evidence="4 8">L-2,4-diaminobutyric acid acetyltransferase</fullName>
        <shortName evidence="8">DABA acetyltransferase</shortName>
        <ecNumber evidence="3 8">2.3.1.178</ecNumber>
    </recommendedName>
</protein>
<dbReference type="STRING" id="1082479.SAMN05216241_10480"/>
<evidence type="ECO:0000256" key="5">
    <source>
        <dbReference type="ARBA" id="ARBA00022679"/>
    </source>
</evidence>
<dbReference type="EC" id="2.3.1.178" evidence="3 8"/>
<dbReference type="AlphaFoldDB" id="A0A1G7QNK8"/>
<accession>A0A1G7QNK8</accession>
<comment type="similarity">
    <text evidence="2 8">Belongs to the acetyltransferase family. EctA subfamily.</text>
</comment>
<comment type="catalytic activity">
    <reaction evidence="7 8">
        <text>L-2,4-diaminobutanoate + acetyl-CoA = (2S)-4-acetamido-2-aminobutanoate + CoA + H(+)</text>
        <dbReference type="Rhea" id="RHEA:16901"/>
        <dbReference type="ChEBI" id="CHEBI:15378"/>
        <dbReference type="ChEBI" id="CHEBI:57287"/>
        <dbReference type="ChEBI" id="CHEBI:57288"/>
        <dbReference type="ChEBI" id="CHEBI:58761"/>
        <dbReference type="ChEBI" id="CHEBI:58929"/>
        <dbReference type="EC" id="2.3.1.178"/>
    </reaction>
</comment>
<dbReference type="Gene3D" id="3.40.630.30">
    <property type="match status" value="1"/>
</dbReference>
<dbReference type="Proteomes" id="UP000199415">
    <property type="component" value="Unassembled WGS sequence"/>
</dbReference>